<accession>A0ABV6ZZK9</accession>
<organism evidence="2 3">
    <name type="scientific">Hyphobacterium vulgare</name>
    <dbReference type="NCBI Taxonomy" id="1736751"/>
    <lineage>
        <taxon>Bacteria</taxon>
        <taxon>Pseudomonadati</taxon>
        <taxon>Pseudomonadota</taxon>
        <taxon>Alphaproteobacteria</taxon>
        <taxon>Maricaulales</taxon>
        <taxon>Maricaulaceae</taxon>
        <taxon>Hyphobacterium</taxon>
    </lineage>
</organism>
<dbReference type="Gene3D" id="2.60.120.380">
    <property type="match status" value="1"/>
</dbReference>
<proteinExistence type="predicted"/>
<evidence type="ECO:0000256" key="1">
    <source>
        <dbReference type="SAM" id="SignalP"/>
    </source>
</evidence>
<sequence>MKIVIALAAASAAFCAADASAQNFSLNPNFGSVSLTAGFTPDPYTVQILSGGNIDSSMSIGGNCRGTITDAPDFRLNYQAGSFDLFFSAISGGDTTLIINAPDGSWHCDDDSGGSLNPAIQFYGPMSGQYDIWVGSYNGGNHSATLRISELGF</sequence>
<feature type="signal peptide" evidence="1">
    <location>
        <begin position="1"/>
        <end position="21"/>
    </location>
</feature>
<dbReference type="RefSeq" id="WP_343165175.1">
    <property type="nucleotide sequence ID" value="NZ_JBHRSV010000026.1"/>
</dbReference>
<reference evidence="3" key="1">
    <citation type="journal article" date="2019" name="Int. J. Syst. Evol. Microbiol.">
        <title>The Global Catalogue of Microorganisms (GCM) 10K type strain sequencing project: providing services to taxonomists for standard genome sequencing and annotation.</title>
        <authorList>
            <consortium name="The Broad Institute Genomics Platform"/>
            <consortium name="The Broad Institute Genome Sequencing Center for Infectious Disease"/>
            <person name="Wu L."/>
            <person name="Ma J."/>
        </authorList>
    </citation>
    <scope>NUCLEOTIDE SEQUENCE [LARGE SCALE GENOMIC DNA]</scope>
    <source>
        <strain evidence="3">KCTC 52487</strain>
    </source>
</reference>
<feature type="chain" id="PRO_5047302696" evidence="1">
    <location>
        <begin position="22"/>
        <end position="153"/>
    </location>
</feature>
<dbReference type="EMBL" id="JBHRSV010000026">
    <property type="protein sequence ID" value="MFC2926849.1"/>
    <property type="molecule type" value="Genomic_DNA"/>
</dbReference>
<name>A0ABV6ZZK9_9PROT</name>
<evidence type="ECO:0000313" key="2">
    <source>
        <dbReference type="EMBL" id="MFC2926849.1"/>
    </source>
</evidence>
<keyword evidence="1" id="KW-0732">Signal</keyword>
<comment type="caution">
    <text evidence="2">The sequence shown here is derived from an EMBL/GenBank/DDBJ whole genome shotgun (WGS) entry which is preliminary data.</text>
</comment>
<gene>
    <name evidence="2" type="ORF">ACFOOR_12095</name>
</gene>
<dbReference type="Proteomes" id="UP001595379">
    <property type="component" value="Unassembled WGS sequence"/>
</dbReference>
<evidence type="ECO:0000313" key="3">
    <source>
        <dbReference type="Proteomes" id="UP001595379"/>
    </source>
</evidence>
<protein>
    <submittedName>
        <fullName evidence="2">Peptidase S1</fullName>
    </submittedName>
</protein>
<keyword evidence="3" id="KW-1185">Reference proteome</keyword>